<evidence type="ECO:0000259" key="12">
    <source>
        <dbReference type="PROSITE" id="PS50146"/>
    </source>
</evidence>
<evidence type="ECO:0000256" key="10">
    <source>
        <dbReference type="ARBA" id="ARBA00023209"/>
    </source>
</evidence>
<dbReference type="InterPro" id="IPR050187">
    <property type="entry name" value="Lipid_Phosphate_FormReg"/>
</dbReference>
<organism evidence="13 14">
    <name type="scientific">Pelagibacterium luteolum</name>
    <dbReference type="NCBI Taxonomy" id="440168"/>
    <lineage>
        <taxon>Bacteria</taxon>
        <taxon>Pseudomonadati</taxon>
        <taxon>Pseudomonadota</taxon>
        <taxon>Alphaproteobacteria</taxon>
        <taxon>Hyphomicrobiales</taxon>
        <taxon>Devosiaceae</taxon>
        <taxon>Pelagibacterium</taxon>
    </lineage>
</organism>
<dbReference type="EMBL" id="FNCS01000002">
    <property type="protein sequence ID" value="SDG39236.1"/>
    <property type="molecule type" value="Genomic_DNA"/>
</dbReference>
<evidence type="ECO:0000256" key="7">
    <source>
        <dbReference type="ARBA" id="ARBA00022840"/>
    </source>
</evidence>
<evidence type="ECO:0000256" key="4">
    <source>
        <dbReference type="ARBA" id="ARBA00022723"/>
    </source>
</evidence>
<dbReference type="PANTHER" id="PTHR12358">
    <property type="entry name" value="SPHINGOSINE KINASE"/>
    <property type="match status" value="1"/>
</dbReference>
<keyword evidence="6 13" id="KW-0418">Kinase</keyword>
<keyword evidence="2" id="KW-0444">Lipid biosynthesis</keyword>
<evidence type="ECO:0000256" key="1">
    <source>
        <dbReference type="ARBA" id="ARBA00001946"/>
    </source>
</evidence>
<evidence type="ECO:0000256" key="6">
    <source>
        <dbReference type="ARBA" id="ARBA00022777"/>
    </source>
</evidence>
<dbReference type="InterPro" id="IPR016064">
    <property type="entry name" value="NAD/diacylglycerol_kinase_sf"/>
</dbReference>
<dbReference type="AlphaFoldDB" id="A0A1G7TV48"/>
<evidence type="ECO:0000256" key="9">
    <source>
        <dbReference type="ARBA" id="ARBA00023098"/>
    </source>
</evidence>
<dbReference type="GO" id="GO:0046872">
    <property type="term" value="F:metal ion binding"/>
    <property type="evidence" value="ECO:0007669"/>
    <property type="project" value="UniProtKB-KW"/>
</dbReference>
<dbReference type="Gene3D" id="3.40.50.10330">
    <property type="entry name" value="Probable inorganic polyphosphate/atp-NAD kinase, domain 1"/>
    <property type="match status" value="1"/>
</dbReference>
<feature type="domain" description="DAGKc" evidence="12">
    <location>
        <begin position="6"/>
        <end position="133"/>
    </location>
</feature>
<sequence>MTAAPPKIRRALMLVNPNARRGSEAVDPIANRLRFLGLDVLVEKFDSPDELAADIARRRHEVDLVVVCGGDGTMNAAAPAIIETGLPMGVIPMGTANDLARTLHIPESFIKAADIIAAGHTRKIDVGLVNKRPFFNVASVGLSAELAHKLDKGVKRRWGKLGYAMTALKIASTAHPFSAEIISSSGTSRVKTLQVAVGNGRYYGGGTVVEADAKIDDGTLDLYSLEARDVWQLVAMLGAFRRGTHGTWREVRTEKCTEFDLRTPEPMDVNVDGDIVTKTPAHFEIRPKAITVFVPEHHAQTE</sequence>
<evidence type="ECO:0000256" key="3">
    <source>
        <dbReference type="ARBA" id="ARBA00022679"/>
    </source>
</evidence>
<protein>
    <submittedName>
        <fullName evidence="13">Lipid kinase, YegS/Rv2252/BmrU family</fullName>
    </submittedName>
</protein>
<dbReference type="InterPro" id="IPR045540">
    <property type="entry name" value="YegS/DAGK_C"/>
</dbReference>
<dbReference type="SMART" id="SM00046">
    <property type="entry name" value="DAGKc"/>
    <property type="match status" value="1"/>
</dbReference>
<dbReference type="OrthoDB" id="142078at2"/>
<dbReference type="NCBIfam" id="TIGR00147">
    <property type="entry name" value="YegS/Rv2252/BmrU family lipid kinase"/>
    <property type="match status" value="1"/>
</dbReference>
<dbReference type="Pfam" id="PF00781">
    <property type="entry name" value="DAGK_cat"/>
    <property type="match status" value="1"/>
</dbReference>
<evidence type="ECO:0000256" key="11">
    <source>
        <dbReference type="ARBA" id="ARBA00023264"/>
    </source>
</evidence>
<keyword evidence="4" id="KW-0479">Metal-binding</keyword>
<dbReference type="STRING" id="440168.SAMN04487974_102368"/>
<keyword evidence="7" id="KW-0067">ATP-binding</keyword>
<dbReference type="NCBIfam" id="NF009604">
    <property type="entry name" value="PRK13057.1"/>
    <property type="match status" value="1"/>
</dbReference>
<dbReference type="InterPro" id="IPR005218">
    <property type="entry name" value="Diacylglycerol/lipid_kinase"/>
</dbReference>
<dbReference type="PANTHER" id="PTHR12358:SF106">
    <property type="entry name" value="LIPID KINASE YEGS"/>
    <property type="match status" value="1"/>
</dbReference>
<dbReference type="Pfam" id="PF19279">
    <property type="entry name" value="YegS_C"/>
    <property type="match status" value="1"/>
</dbReference>
<gene>
    <name evidence="13" type="ORF">SAMN04487974_102368</name>
</gene>
<evidence type="ECO:0000313" key="14">
    <source>
        <dbReference type="Proteomes" id="UP000199495"/>
    </source>
</evidence>
<dbReference type="RefSeq" id="WP_090593254.1">
    <property type="nucleotide sequence ID" value="NZ_FNCS01000002.1"/>
</dbReference>
<dbReference type="Gene3D" id="2.60.200.40">
    <property type="match status" value="1"/>
</dbReference>
<evidence type="ECO:0000256" key="8">
    <source>
        <dbReference type="ARBA" id="ARBA00022842"/>
    </source>
</evidence>
<reference evidence="13 14" key="1">
    <citation type="submission" date="2016-10" db="EMBL/GenBank/DDBJ databases">
        <authorList>
            <person name="de Groot N.N."/>
        </authorList>
    </citation>
    <scope>NUCLEOTIDE SEQUENCE [LARGE SCALE GENOMIC DNA]</scope>
    <source>
        <strain evidence="13 14">CGMCC 1.10267</strain>
    </source>
</reference>
<keyword evidence="5" id="KW-0547">Nucleotide-binding</keyword>
<dbReference type="SUPFAM" id="SSF111331">
    <property type="entry name" value="NAD kinase/diacylglycerol kinase-like"/>
    <property type="match status" value="1"/>
</dbReference>
<dbReference type="InterPro" id="IPR017438">
    <property type="entry name" value="ATP-NAD_kinase_N"/>
</dbReference>
<dbReference type="PROSITE" id="PS50146">
    <property type="entry name" value="DAGK"/>
    <property type="match status" value="1"/>
</dbReference>
<dbReference type="GO" id="GO:0005524">
    <property type="term" value="F:ATP binding"/>
    <property type="evidence" value="ECO:0007669"/>
    <property type="project" value="UniProtKB-KW"/>
</dbReference>
<evidence type="ECO:0000313" key="13">
    <source>
        <dbReference type="EMBL" id="SDG39236.1"/>
    </source>
</evidence>
<comment type="cofactor">
    <cofactor evidence="1">
        <name>Mg(2+)</name>
        <dbReference type="ChEBI" id="CHEBI:18420"/>
    </cofactor>
</comment>
<keyword evidence="8" id="KW-0460">Magnesium</keyword>
<keyword evidence="3" id="KW-0808">Transferase</keyword>
<evidence type="ECO:0000256" key="2">
    <source>
        <dbReference type="ARBA" id="ARBA00022516"/>
    </source>
</evidence>
<dbReference type="GO" id="GO:0008654">
    <property type="term" value="P:phospholipid biosynthetic process"/>
    <property type="evidence" value="ECO:0007669"/>
    <property type="project" value="UniProtKB-KW"/>
</dbReference>
<dbReference type="InterPro" id="IPR001206">
    <property type="entry name" value="Diacylglycerol_kinase_cat_dom"/>
</dbReference>
<proteinExistence type="predicted"/>
<name>A0A1G7TV48_9HYPH</name>
<dbReference type="GO" id="GO:0016301">
    <property type="term" value="F:kinase activity"/>
    <property type="evidence" value="ECO:0007669"/>
    <property type="project" value="UniProtKB-KW"/>
</dbReference>
<keyword evidence="11" id="KW-1208">Phospholipid metabolism</keyword>
<evidence type="ECO:0000256" key="5">
    <source>
        <dbReference type="ARBA" id="ARBA00022741"/>
    </source>
</evidence>
<keyword evidence="14" id="KW-1185">Reference proteome</keyword>
<dbReference type="Proteomes" id="UP000199495">
    <property type="component" value="Unassembled WGS sequence"/>
</dbReference>
<dbReference type="GO" id="GO:0005886">
    <property type="term" value="C:plasma membrane"/>
    <property type="evidence" value="ECO:0007669"/>
    <property type="project" value="TreeGrafter"/>
</dbReference>
<accession>A0A1G7TV48</accession>
<keyword evidence="10" id="KW-0594">Phospholipid biosynthesis</keyword>
<keyword evidence="9" id="KW-0443">Lipid metabolism</keyword>